<proteinExistence type="predicted"/>
<keyword evidence="2" id="KW-1185">Reference proteome</keyword>
<gene>
    <name evidence="1" type="ORF">M422DRAFT_256418</name>
</gene>
<evidence type="ECO:0000313" key="1">
    <source>
        <dbReference type="EMBL" id="KIJ40722.1"/>
    </source>
</evidence>
<dbReference type="HOGENOM" id="CLU_1897535_0_0_1"/>
<accession>A0A0C9VH25</accession>
<dbReference type="EMBL" id="KN837142">
    <property type="protein sequence ID" value="KIJ40722.1"/>
    <property type="molecule type" value="Genomic_DNA"/>
</dbReference>
<organism evidence="1 2">
    <name type="scientific">Sphaerobolus stellatus (strain SS14)</name>
    <dbReference type="NCBI Taxonomy" id="990650"/>
    <lineage>
        <taxon>Eukaryota</taxon>
        <taxon>Fungi</taxon>
        <taxon>Dikarya</taxon>
        <taxon>Basidiomycota</taxon>
        <taxon>Agaricomycotina</taxon>
        <taxon>Agaricomycetes</taxon>
        <taxon>Phallomycetidae</taxon>
        <taxon>Geastrales</taxon>
        <taxon>Sphaerobolaceae</taxon>
        <taxon>Sphaerobolus</taxon>
    </lineage>
</organism>
<sequence length="135" mass="15534">MEALEPQAEPAIAICNSSTLEIDGLFVEYEDSEDEDIEIEEAEYIQLRRTFDEDTTEAVSLLRYLADALESQREFRDPHFLTDFKHNISGSLRYAQKLQQYEHQVNSASAPNPRTWDNSTPMFFRARTAHSGSNN</sequence>
<protein>
    <submittedName>
        <fullName evidence="1">Uncharacterized protein</fullName>
    </submittedName>
</protein>
<evidence type="ECO:0000313" key="2">
    <source>
        <dbReference type="Proteomes" id="UP000054279"/>
    </source>
</evidence>
<dbReference type="Proteomes" id="UP000054279">
    <property type="component" value="Unassembled WGS sequence"/>
</dbReference>
<dbReference type="AlphaFoldDB" id="A0A0C9VH25"/>
<name>A0A0C9VH25_SPHS4</name>
<reference evidence="1 2" key="1">
    <citation type="submission" date="2014-06" db="EMBL/GenBank/DDBJ databases">
        <title>Evolutionary Origins and Diversification of the Mycorrhizal Mutualists.</title>
        <authorList>
            <consortium name="DOE Joint Genome Institute"/>
            <consortium name="Mycorrhizal Genomics Consortium"/>
            <person name="Kohler A."/>
            <person name="Kuo A."/>
            <person name="Nagy L.G."/>
            <person name="Floudas D."/>
            <person name="Copeland A."/>
            <person name="Barry K.W."/>
            <person name="Cichocki N."/>
            <person name="Veneault-Fourrey C."/>
            <person name="LaButti K."/>
            <person name="Lindquist E.A."/>
            <person name="Lipzen A."/>
            <person name="Lundell T."/>
            <person name="Morin E."/>
            <person name="Murat C."/>
            <person name="Riley R."/>
            <person name="Ohm R."/>
            <person name="Sun H."/>
            <person name="Tunlid A."/>
            <person name="Henrissat B."/>
            <person name="Grigoriev I.V."/>
            <person name="Hibbett D.S."/>
            <person name="Martin F."/>
        </authorList>
    </citation>
    <scope>NUCLEOTIDE SEQUENCE [LARGE SCALE GENOMIC DNA]</scope>
    <source>
        <strain evidence="1 2">SS14</strain>
    </source>
</reference>